<protein>
    <submittedName>
        <fullName evidence="1">Uncharacterized protein</fullName>
    </submittedName>
</protein>
<organism evidence="1 2">
    <name type="scientific">Desmophyllum pertusum</name>
    <dbReference type="NCBI Taxonomy" id="174260"/>
    <lineage>
        <taxon>Eukaryota</taxon>
        <taxon>Metazoa</taxon>
        <taxon>Cnidaria</taxon>
        <taxon>Anthozoa</taxon>
        <taxon>Hexacorallia</taxon>
        <taxon>Scleractinia</taxon>
        <taxon>Caryophylliina</taxon>
        <taxon>Caryophylliidae</taxon>
        <taxon>Desmophyllum</taxon>
    </lineage>
</organism>
<dbReference type="PANTHER" id="PTHR31513:SF2">
    <property type="entry name" value="MRAZ"/>
    <property type="match status" value="1"/>
</dbReference>
<dbReference type="EMBL" id="MU827778">
    <property type="protein sequence ID" value="KAJ7340196.1"/>
    <property type="molecule type" value="Genomic_DNA"/>
</dbReference>
<name>A0A9W9YGL8_9CNID</name>
<reference evidence="1" key="1">
    <citation type="submission" date="2023-01" db="EMBL/GenBank/DDBJ databases">
        <title>Genome assembly of the deep-sea coral Lophelia pertusa.</title>
        <authorList>
            <person name="Herrera S."/>
            <person name="Cordes E."/>
        </authorList>
    </citation>
    <scope>NUCLEOTIDE SEQUENCE</scope>
    <source>
        <strain evidence="1">USNM1676648</strain>
        <tissue evidence="1">Polyp</tissue>
    </source>
</reference>
<evidence type="ECO:0000313" key="2">
    <source>
        <dbReference type="Proteomes" id="UP001163046"/>
    </source>
</evidence>
<dbReference type="Proteomes" id="UP001163046">
    <property type="component" value="Unassembled WGS sequence"/>
</dbReference>
<dbReference type="AlphaFoldDB" id="A0A9W9YGL8"/>
<accession>A0A9W9YGL8</accession>
<keyword evidence="2" id="KW-1185">Reference proteome</keyword>
<comment type="caution">
    <text evidence="1">The sequence shown here is derived from an EMBL/GenBank/DDBJ whole genome shotgun (WGS) entry which is preliminary data.</text>
</comment>
<evidence type="ECO:0000313" key="1">
    <source>
        <dbReference type="EMBL" id="KAJ7340196.1"/>
    </source>
</evidence>
<dbReference type="PANTHER" id="PTHR31513">
    <property type="entry name" value="EPHRIN TYPE-B RECEPTOR"/>
    <property type="match status" value="1"/>
</dbReference>
<dbReference type="OrthoDB" id="5965221at2759"/>
<proteinExistence type="predicted"/>
<sequence length="659" mass="68358">MNALSGQPSTSGGGSGGSLWATCQEFTGRGKIEARGGIGSTYGGGGAGGRITRPNRCTWGQGGSGSNVEHGGPGVIYLYGKSPEVKNLRIDNKGLKPLPSLSGDYNLFIYSGAVAYLNPPSDNFLYDFTLIEIYGGGQLVFPRAGTEVRVDTIYGDDTGYIHVPPFNTLNMTGTSEYKRINVTWAPFVYENATFVLPNGTVEILQKTSRLLLDSNLGDESDGWTIEVAKEYGPVYREGVVTIEGDGTFEARSLILKAESLVVDPLGKLTLDGKGYLAGTGPGSGSGSADGSGAGYGGNGGNGRVTMATGLPYGDYTNPRVFGSGGGLGGSAGSGGGVLSLEIVDALVVEGTITVSGSAGAASNSGGGSGGGIMIRTRALEGSGVIAVNGGAGSGNGGGGGGGRMAVYWQDREWWYGGLTAFGGSSPQGGNGGAGSVYLEDTQHGVKNRTLIFDNNNLGPNTLEISDFSSPYTNGGRAWLQPIGQEYELEEVHILRRAHVALHPNITRPHGLKAYNFVGDRTGVLHVGPNQIVIGSTELANSEGNYRFHSLTVADGGEVTSTSDVKNNSLTLDIDDVTVQGGGILHMVRMRIFAGNFTVDDQGHVRVVPLVQVSQVQEGPRVQGMVGMEDTERIKTRVGVAYGHVYEPEHFGCQGGGTGD</sequence>
<gene>
    <name evidence="1" type="ORF">OS493_002927</name>
</gene>